<reference evidence="2" key="1">
    <citation type="journal article" date="2023" name="G3 (Bethesda)">
        <title>Whole genome assembly and annotation of the endangered Caribbean coral Acropora cervicornis.</title>
        <authorList>
            <person name="Selwyn J.D."/>
            <person name="Vollmer S.V."/>
        </authorList>
    </citation>
    <scope>NUCLEOTIDE SEQUENCE</scope>
    <source>
        <strain evidence="2">K2</strain>
    </source>
</reference>
<feature type="region of interest" description="Disordered" evidence="1">
    <location>
        <begin position="230"/>
        <end position="291"/>
    </location>
</feature>
<dbReference type="AlphaFoldDB" id="A0AAD9URX2"/>
<name>A0AAD9URX2_ACRCE</name>
<feature type="compositionally biased region" description="Acidic residues" evidence="1">
    <location>
        <begin position="264"/>
        <end position="291"/>
    </location>
</feature>
<protein>
    <submittedName>
        <fullName evidence="2">Uncharacterized protein</fullName>
    </submittedName>
</protein>
<evidence type="ECO:0000313" key="3">
    <source>
        <dbReference type="Proteomes" id="UP001249851"/>
    </source>
</evidence>
<evidence type="ECO:0000256" key="1">
    <source>
        <dbReference type="SAM" id="MobiDB-lite"/>
    </source>
</evidence>
<accession>A0AAD9URX2</accession>
<gene>
    <name evidence="2" type="ORF">P5673_032364</name>
</gene>
<evidence type="ECO:0000313" key="2">
    <source>
        <dbReference type="EMBL" id="KAK2547623.1"/>
    </source>
</evidence>
<feature type="compositionally biased region" description="Low complexity" evidence="1">
    <location>
        <begin position="242"/>
        <end position="263"/>
    </location>
</feature>
<dbReference type="EMBL" id="JARQWQ010000175">
    <property type="protein sequence ID" value="KAK2547623.1"/>
    <property type="molecule type" value="Genomic_DNA"/>
</dbReference>
<reference evidence="2" key="2">
    <citation type="journal article" date="2023" name="Science">
        <title>Genomic signatures of disease resistance in endangered staghorn corals.</title>
        <authorList>
            <person name="Vollmer S.V."/>
            <person name="Selwyn J.D."/>
            <person name="Despard B.A."/>
            <person name="Roesel C.L."/>
        </authorList>
    </citation>
    <scope>NUCLEOTIDE SEQUENCE</scope>
    <source>
        <strain evidence="2">K2</strain>
    </source>
</reference>
<comment type="caution">
    <text evidence="2">The sequence shown here is derived from an EMBL/GenBank/DDBJ whole genome shotgun (WGS) entry which is preliminary data.</text>
</comment>
<dbReference type="Proteomes" id="UP001249851">
    <property type="component" value="Unassembled WGS sequence"/>
</dbReference>
<sequence>MWQSLIDTCISFQVTANEIHELTSNQEETDTRVVLYLKFAAQMGYKSADSGHQHFSHSTSPYTRSTDNHLPRYWDGEAQEGLINVSELAERKGAEYCTVILGLYVFTGEDATSAFKGKGKVGPLKKLHNHQTGDILVMSLGDDWSAGAELIDDLEAFLCLMYGYAHEKSLNTVRSLMLKKMVGEDARLTAKTKVDLSRLPPCRDNLVPHIQMVNHCLACQAIFWRPRPHEPGQGWQKNESGSLEPIWSSSPILPPSLVDLIEPSSEEESDVEEETDQELDFSDVFDCDEEH</sequence>
<organism evidence="2 3">
    <name type="scientific">Acropora cervicornis</name>
    <name type="common">Staghorn coral</name>
    <dbReference type="NCBI Taxonomy" id="6130"/>
    <lineage>
        <taxon>Eukaryota</taxon>
        <taxon>Metazoa</taxon>
        <taxon>Cnidaria</taxon>
        <taxon>Anthozoa</taxon>
        <taxon>Hexacorallia</taxon>
        <taxon>Scleractinia</taxon>
        <taxon>Astrocoeniina</taxon>
        <taxon>Acroporidae</taxon>
        <taxon>Acropora</taxon>
    </lineage>
</organism>
<keyword evidence="3" id="KW-1185">Reference proteome</keyword>
<proteinExistence type="predicted"/>